<dbReference type="EC" id="2.7.11.1" evidence="9"/>
<evidence type="ECO:0000313" key="14">
    <source>
        <dbReference type="Proteomes" id="UP000591131"/>
    </source>
</evidence>
<keyword evidence="14" id="KW-1185">Reference proteome</keyword>
<evidence type="ECO:0000259" key="12">
    <source>
        <dbReference type="PROSITE" id="PS50011"/>
    </source>
</evidence>
<organism evidence="13 14">
    <name type="scientific">Perkinsus chesapeaki</name>
    <name type="common">Clam parasite</name>
    <name type="synonym">Perkinsus andrewsi</name>
    <dbReference type="NCBI Taxonomy" id="330153"/>
    <lineage>
        <taxon>Eukaryota</taxon>
        <taxon>Sar</taxon>
        <taxon>Alveolata</taxon>
        <taxon>Perkinsozoa</taxon>
        <taxon>Perkinsea</taxon>
        <taxon>Perkinsida</taxon>
        <taxon>Perkinsidae</taxon>
        <taxon>Perkinsus</taxon>
    </lineage>
</organism>
<comment type="catalytic activity">
    <reaction evidence="9">
        <text>L-threonyl-[protein] + ATP = O-phospho-L-threonyl-[protein] + ADP + H(+)</text>
        <dbReference type="Rhea" id="RHEA:46608"/>
        <dbReference type="Rhea" id="RHEA-COMP:11060"/>
        <dbReference type="Rhea" id="RHEA-COMP:11605"/>
        <dbReference type="ChEBI" id="CHEBI:15378"/>
        <dbReference type="ChEBI" id="CHEBI:30013"/>
        <dbReference type="ChEBI" id="CHEBI:30616"/>
        <dbReference type="ChEBI" id="CHEBI:61977"/>
        <dbReference type="ChEBI" id="CHEBI:456216"/>
        <dbReference type="EC" id="2.7.11.1"/>
    </reaction>
</comment>
<keyword evidence="1 9" id="KW-0723">Serine/threonine-protein kinase</keyword>
<evidence type="ECO:0000256" key="11">
    <source>
        <dbReference type="SAM" id="Phobius"/>
    </source>
</evidence>
<evidence type="ECO:0000256" key="7">
    <source>
        <dbReference type="PIRSR" id="PIRSR630616-2"/>
    </source>
</evidence>
<keyword evidence="4 9" id="KW-0418">Kinase</keyword>
<dbReference type="Gene3D" id="1.10.510.10">
    <property type="entry name" value="Transferase(Phosphotransferase) domain 1"/>
    <property type="match status" value="1"/>
</dbReference>
<name>A0A7J6N2F2_PERCH</name>
<evidence type="ECO:0000256" key="8">
    <source>
        <dbReference type="PIRSR" id="PIRSR630616-3"/>
    </source>
</evidence>
<dbReference type="CDD" id="cd14007">
    <property type="entry name" value="STKc_Aurora"/>
    <property type="match status" value="1"/>
</dbReference>
<evidence type="ECO:0000256" key="9">
    <source>
        <dbReference type="RuleBase" id="RU367134"/>
    </source>
</evidence>
<dbReference type="InterPro" id="IPR000719">
    <property type="entry name" value="Prot_kinase_dom"/>
</dbReference>
<evidence type="ECO:0000256" key="5">
    <source>
        <dbReference type="ARBA" id="ARBA00022840"/>
    </source>
</evidence>
<dbReference type="Pfam" id="PF00069">
    <property type="entry name" value="Pkinase"/>
    <property type="match status" value="1"/>
</dbReference>
<keyword evidence="2 9" id="KW-0808">Transferase</keyword>
<keyword evidence="5 7" id="KW-0067">ATP-binding</keyword>
<dbReference type="AlphaFoldDB" id="A0A7J6N2F2"/>
<evidence type="ECO:0000256" key="2">
    <source>
        <dbReference type="ARBA" id="ARBA00022679"/>
    </source>
</evidence>
<feature type="binding site" evidence="7">
    <location>
        <begin position="137"/>
        <end position="138"/>
    </location>
    <ligand>
        <name>ATP</name>
        <dbReference type="ChEBI" id="CHEBI:30616"/>
    </ligand>
</feature>
<proteinExistence type="inferred from homology"/>
<dbReference type="SUPFAM" id="SSF56112">
    <property type="entry name" value="Protein kinase-like (PK-like)"/>
    <property type="match status" value="1"/>
</dbReference>
<evidence type="ECO:0000313" key="13">
    <source>
        <dbReference type="EMBL" id="KAF4677777.1"/>
    </source>
</evidence>
<dbReference type="EMBL" id="JAAPAO010000008">
    <property type="protein sequence ID" value="KAF4677777.1"/>
    <property type="molecule type" value="Genomic_DNA"/>
</dbReference>
<feature type="binding site" evidence="7">
    <location>
        <position position="36"/>
    </location>
    <ligand>
        <name>ATP</name>
        <dbReference type="ChEBI" id="CHEBI:30616"/>
    </ligand>
</feature>
<reference evidence="13 14" key="1">
    <citation type="submission" date="2020-04" db="EMBL/GenBank/DDBJ databases">
        <title>Perkinsus chesapeaki whole genome sequence.</title>
        <authorList>
            <person name="Bogema D.R."/>
        </authorList>
    </citation>
    <scope>NUCLEOTIDE SEQUENCE [LARGE SCALE GENOMIC DNA]</scope>
    <source>
        <strain evidence="13">ATCC PRA-425</strain>
    </source>
</reference>
<dbReference type="SMART" id="SM00220">
    <property type="entry name" value="S_TKc"/>
    <property type="match status" value="1"/>
</dbReference>
<feature type="compositionally biased region" description="Low complexity" evidence="10">
    <location>
        <begin position="384"/>
        <end position="393"/>
    </location>
</feature>
<evidence type="ECO:0000256" key="10">
    <source>
        <dbReference type="SAM" id="MobiDB-lite"/>
    </source>
</evidence>
<dbReference type="InterPro" id="IPR008271">
    <property type="entry name" value="Ser/Thr_kinase_AS"/>
</dbReference>
<gene>
    <name evidence="13" type="ORF">FOL47_010371</name>
</gene>
<evidence type="ECO:0000256" key="6">
    <source>
        <dbReference type="PIRSR" id="PIRSR630616-1"/>
    </source>
</evidence>
<dbReference type="InterPro" id="IPR030616">
    <property type="entry name" value="Aur-like"/>
</dbReference>
<keyword evidence="3 7" id="KW-0547">Nucleotide-binding</keyword>
<feature type="domain" description="Protein kinase" evidence="12">
    <location>
        <begin position="1"/>
        <end position="267"/>
    </location>
</feature>
<comment type="similarity">
    <text evidence="9">Belongs to the protein kinase superfamily. Ser/Thr protein kinase family. Aurora subfamily.</text>
</comment>
<feature type="binding site" evidence="7">
    <location>
        <position position="151"/>
    </location>
    <ligand>
        <name>ATP</name>
        <dbReference type="ChEBI" id="CHEBI:30616"/>
    </ligand>
</feature>
<feature type="cross-link" description="Glycyl lysine isopeptide (Lys-Gly) (interchain with G-Cter in SUMO2)" evidence="8">
    <location>
        <position position="135"/>
    </location>
</feature>
<dbReference type="GO" id="GO:0004674">
    <property type="term" value="F:protein serine/threonine kinase activity"/>
    <property type="evidence" value="ECO:0007669"/>
    <property type="project" value="UniProtKB-KW"/>
</dbReference>
<keyword evidence="11" id="KW-1133">Transmembrane helix</keyword>
<sequence>MFPSERNPPVRVDRALNGITLDDLIKVNASRLYALKSLRKRDVEQGQLAGQVEREISVQSRLPAHPNILSLYSHFEDRRYVYLLLEYCAKGELYHLLRTQPKRKFPVEKAVKYFVMAAKAVGHLHSHGIIHRDIKPENLLVTADDTLKLADFGWCAELPPARPGLTHVKRRTFCGTLDYLSPEMLLGRGHDHSIDLWGLGILLYELLAGRPPFNATDQRTVVSNIINVKLSFPSDFPLVAEDLVRRLLVRDEGRRLTISEVLDHPLCTSMGVASTARPSPPPVMATPQLRHRVLDLTRHQQQPTGLARVPTLRTLHQQQQPPASTARELPQYLHRSFAQSPIIHSCLDTSTVSAVMSPSVHYRPLPSGNISVCYPPAAPPPPQRSASAQKPPSSGTPVTVRVTNQHHKPGSGPRLPNKPDLTAGLPSLHESFLGYHPPNQHQTGHYIRRLQSPLQSVRDTDGSSFLVFDESSLLSLDDSMCITQKPCVVAAPPAVAPRQIGTPIMLRNATGLLRSTPVFFNRIGPPLRTAQIGPTVGGNGGRTMVLYLTTTINVLVAFQVSWACYLQPRWRNFRSKMLDRYPSLQSDPDEKD</sequence>
<feature type="transmembrane region" description="Helical" evidence="11">
    <location>
        <begin position="544"/>
        <end position="566"/>
    </location>
</feature>
<feature type="region of interest" description="Disordered" evidence="10">
    <location>
        <begin position="373"/>
        <end position="423"/>
    </location>
</feature>
<evidence type="ECO:0000256" key="4">
    <source>
        <dbReference type="ARBA" id="ARBA00022777"/>
    </source>
</evidence>
<dbReference type="InterPro" id="IPR011009">
    <property type="entry name" value="Kinase-like_dom_sf"/>
</dbReference>
<dbReference type="PROSITE" id="PS50011">
    <property type="entry name" value="PROTEIN_KINASE_DOM"/>
    <property type="match status" value="1"/>
</dbReference>
<dbReference type="GO" id="GO:0005524">
    <property type="term" value="F:ATP binding"/>
    <property type="evidence" value="ECO:0007669"/>
    <property type="project" value="UniProtKB-UniRule"/>
</dbReference>
<dbReference type="OrthoDB" id="446176at2759"/>
<evidence type="ECO:0000256" key="3">
    <source>
        <dbReference type="ARBA" id="ARBA00022741"/>
    </source>
</evidence>
<comment type="catalytic activity">
    <reaction evidence="9">
        <text>L-seryl-[protein] + ATP = O-phospho-L-seryl-[protein] + ADP + H(+)</text>
        <dbReference type="Rhea" id="RHEA:17989"/>
        <dbReference type="Rhea" id="RHEA-COMP:9863"/>
        <dbReference type="Rhea" id="RHEA-COMP:11604"/>
        <dbReference type="ChEBI" id="CHEBI:15378"/>
        <dbReference type="ChEBI" id="CHEBI:29999"/>
        <dbReference type="ChEBI" id="CHEBI:30616"/>
        <dbReference type="ChEBI" id="CHEBI:83421"/>
        <dbReference type="ChEBI" id="CHEBI:456216"/>
        <dbReference type="EC" id="2.7.11.1"/>
    </reaction>
</comment>
<dbReference type="PANTHER" id="PTHR24350">
    <property type="entry name" value="SERINE/THREONINE-PROTEIN KINASE IAL-RELATED"/>
    <property type="match status" value="1"/>
</dbReference>
<evidence type="ECO:0000256" key="1">
    <source>
        <dbReference type="ARBA" id="ARBA00022527"/>
    </source>
</evidence>
<comment type="caution">
    <text evidence="13">The sequence shown here is derived from an EMBL/GenBank/DDBJ whole genome shotgun (WGS) entry which is preliminary data.</text>
</comment>
<keyword evidence="11" id="KW-0472">Membrane</keyword>
<keyword evidence="11" id="KW-0812">Transmembrane</keyword>
<accession>A0A7J6N2F2</accession>
<protein>
    <recommendedName>
        <fullName evidence="9">Aurora kinase</fullName>
        <ecNumber evidence="9">2.7.11.1</ecNumber>
    </recommendedName>
</protein>
<feature type="active site" description="Proton acceptor" evidence="6">
    <location>
        <position position="133"/>
    </location>
</feature>
<dbReference type="PROSITE" id="PS00108">
    <property type="entry name" value="PROTEIN_KINASE_ST"/>
    <property type="match status" value="1"/>
</dbReference>
<dbReference type="Proteomes" id="UP000591131">
    <property type="component" value="Unassembled WGS sequence"/>
</dbReference>